<dbReference type="AlphaFoldDB" id="A0A0E0ILW3"/>
<dbReference type="Proteomes" id="UP000006591">
    <property type="component" value="Chromosome 9"/>
</dbReference>
<keyword evidence="2" id="KW-1185">Reference proteome</keyword>
<name>A0A0E0ILW3_ORYNI</name>
<evidence type="ECO:0000313" key="1">
    <source>
        <dbReference type="EnsemblPlants" id="ONIVA09G16280.1"/>
    </source>
</evidence>
<evidence type="ECO:0000313" key="2">
    <source>
        <dbReference type="Proteomes" id="UP000006591"/>
    </source>
</evidence>
<reference evidence="1" key="1">
    <citation type="submission" date="2015-04" db="UniProtKB">
        <authorList>
            <consortium name="EnsemblPlants"/>
        </authorList>
    </citation>
    <scope>IDENTIFICATION</scope>
    <source>
        <strain evidence="1">SL10</strain>
    </source>
</reference>
<dbReference type="Gramene" id="ONIVA09G16280.1">
    <property type="protein sequence ID" value="ONIVA09G16280.1"/>
    <property type="gene ID" value="ONIVA09G16280"/>
</dbReference>
<proteinExistence type="predicted"/>
<accession>A0A0E0ILW3</accession>
<sequence>MALTTRLMALTGLPLDMDMETKSASAIHACAIDLRKGPLFATPSASLVLRELVHEQANDLNDDDMDTTEAGIGDENEAFIDDKNENYMDFEYICHQLLAQGQKHVIRTQCESKENHVKENIKQYKENHAKVTQIRTCNAGTRLYILAMDGLPKLTAKELKSQRARERYTALSVEEKAALVQRNRENRERKNSASTSGTEVRNSLFKEPVLHDAIKIGVNFRNQELLQPAEQNNAPREPEVVIVEDDEVVIEPLPKKKRTGNKG</sequence>
<dbReference type="OMA" id="CESKENH"/>
<reference evidence="1" key="2">
    <citation type="submission" date="2018-04" db="EMBL/GenBank/DDBJ databases">
        <title>OnivRS2 (Oryza nivara Reference Sequence Version 2).</title>
        <authorList>
            <person name="Zhang J."/>
            <person name="Kudrna D."/>
            <person name="Lee S."/>
            <person name="Talag J."/>
            <person name="Rajasekar S."/>
            <person name="Welchert J."/>
            <person name="Hsing Y.-I."/>
            <person name="Wing R.A."/>
        </authorList>
    </citation>
    <scope>NUCLEOTIDE SEQUENCE [LARGE SCALE GENOMIC DNA]</scope>
    <source>
        <strain evidence="1">SL10</strain>
    </source>
</reference>
<dbReference type="EnsemblPlants" id="ONIVA09G16280.1">
    <property type="protein sequence ID" value="ONIVA09G16280.1"/>
    <property type="gene ID" value="ONIVA09G16280"/>
</dbReference>
<organism evidence="1">
    <name type="scientific">Oryza nivara</name>
    <name type="common">Indian wild rice</name>
    <name type="synonym">Oryza sativa f. spontanea</name>
    <dbReference type="NCBI Taxonomy" id="4536"/>
    <lineage>
        <taxon>Eukaryota</taxon>
        <taxon>Viridiplantae</taxon>
        <taxon>Streptophyta</taxon>
        <taxon>Embryophyta</taxon>
        <taxon>Tracheophyta</taxon>
        <taxon>Spermatophyta</taxon>
        <taxon>Magnoliopsida</taxon>
        <taxon>Liliopsida</taxon>
        <taxon>Poales</taxon>
        <taxon>Poaceae</taxon>
        <taxon>BOP clade</taxon>
        <taxon>Oryzoideae</taxon>
        <taxon>Oryzeae</taxon>
        <taxon>Oryzinae</taxon>
        <taxon>Oryza</taxon>
    </lineage>
</organism>
<dbReference type="HOGENOM" id="CLU_1226529_0_0_1"/>
<protein>
    <submittedName>
        <fullName evidence="1">Uncharacterized protein</fullName>
    </submittedName>
</protein>